<organism evidence="3 4">
    <name type="scientific">Cryobacterium lyxosi</name>
    <dbReference type="NCBI Taxonomy" id="1259228"/>
    <lineage>
        <taxon>Bacteria</taxon>
        <taxon>Bacillati</taxon>
        <taxon>Actinomycetota</taxon>
        <taxon>Actinomycetes</taxon>
        <taxon>Micrococcales</taxon>
        <taxon>Microbacteriaceae</taxon>
        <taxon>Cryobacterium</taxon>
    </lineage>
</organism>
<dbReference type="OrthoDB" id="3267755at2"/>
<feature type="region of interest" description="Disordered" evidence="1">
    <location>
        <begin position="1"/>
        <end position="28"/>
    </location>
</feature>
<dbReference type="InterPro" id="IPR025327">
    <property type="entry name" value="DUF4233"/>
</dbReference>
<evidence type="ECO:0000313" key="3">
    <source>
        <dbReference type="EMBL" id="TFD25804.1"/>
    </source>
</evidence>
<gene>
    <name evidence="3" type="ORF">E3T27_08280</name>
</gene>
<dbReference type="Proteomes" id="UP000298424">
    <property type="component" value="Unassembled WGS sequence"/>
</dbReference>
<comment type="caution">
    <text evidence="3">The sequence shown here is derived from an EMBL/GenBank/DDBJ whole genome shotgun (WGS) entry which is preliminary data.</text>
</comment>
<feature type="compositionally biased region" description="Low complexity" evidence="1">
    <location>
        <begin position="1"/>
        <end position="10"/>
    </location>
</feature>
<dbReference type="EMBL" id="SOGT01000011">
    <property type="protein sequence ID" value="TFD25804.1"/>
    <property type="molecule type" value="Genomic_DNA"/>
</dbReference>
<sequence>MDGEMSSVGADDADADSRAGRFRRSPGPRSVKRTLATIVLGFETIVVFLGAVVTLGLVSVATEPGPVSPLTVIIGGVLLCLAMVVLIALLRFRWSYPIGWLLQAVIIATGFITPAMFFVGALFAAMWTYCMVTGSRIDHQKEIE</sequence>
<name>A0A4R8ZGJ0_9MICO</name>
<dbReference type="AlphaFoldDB" id="A0A4R8ZGJ0"/>
<evidence type="ECO:0000256" key="2">
    <source>
        <dbReference type="SAM" id="Phobius"/>
    </source>
</evidence>
<evidence type="ECO:0000256" key="1">
    <source>
        <dbReference type="SAM" id="MobiDB-lite"/>
    </source>
</evidence>
<dbReference type="Pfam" id="PF14017">
    <property type="entry name" value="DUF4233"/>
    <property type="match status" value="1"/>
</dbReference>
<keyword evidence="4" id="KW-1185">Reference proteome</keyword>
<keyword evidence="2" id="KW-1133">Transmembrane helix</keyword>
<evidence type="ECO:0000313" key="4">
    <source>
        <dbReference type="Proteomes" id="UP000298424"/>
    </source>
</evidence>
<feature type="transmembrane region" description="Helical" evidence="2">
    <location>
        <begin position="104"/>
        <end position="129"/>
    </location>
</feature>
<reference evidence="3 4" key="1">
    <citation type="submission" date="2019-03" db="EMBL/GenBank/DDBJ databases">
        <title>Genomics of glacier-inhabiting Cryobacterium strains.</title>
        <authorList>
            <person name="Liu Q."/>
            <person name="Xin Y.-H."/>
        </authorList>
    </citation>
    <scope>NUCLEOTIDE SEQUENCE [LARGE SCALE GENOMIC DNA]</scope>
    <source>
        <strain evidence="3 4">TMT1-1</strain>
    </source>
</reference>
<feature type="transmembrane region" description="Helical" evidence="2">
    <location>
        <begin position="70"/>
        <end position="92"/>
    </location>
</feature>
<keyword evidence="2" id="KW-0812">Transmembrane</keyword>
<feature type="transmembrane region" description="Helical" evidence="2">
    <location>
        <begin position="34"/>
        <end position="58"/>
    </location>
</feature>
<proteinExistence type="predicted"/>
<protein>
    <submittedName>
        <fullName evidence="3">DUF4233 domain-containing protein</fullName>
    </submittedName>
</protein>
<accession>A0A4R8ZGJ0</accession>
<keyword evidence="2" id="KW-0472">Membrane</keyword>